<dbReference type="EMBL" id="JARJCW010000047">
    <property type="protein sequence ID" value="KAJ7204332.1"/>
    <property type="molecule type" value="Genomic_DNA"/>
</dbReference>
<dbReference type="AlphaFoldDB" id="A0AAD6V6X7"/>
<evidence type="ECO:0008006" key="4">
    <source>
        <dbReference type="Google" id="ProtNLM"/>
    </source>
</evidence>
<keyword evidence="3" id="KW-1185">Reference proteome</keyword>
<sequence>MATKKIHWSAVQTTAALNVLLANKSMHQSGNGWKPDVWTQVVKACKDKVKSVRLASIEVWTSLMMSQIKANYEDYLFVGKFSGTGWDDEAKHFTNVTIVVEEFLEIHGQKYKKCFNKACAFYDLLDQLYDGAKSKATGSNVVHLGATTNKARGATSTMARDGAVEIVASGGAVAKKAMRRGRALKQKPSATQDANKENLENPIDDALDVSGPLTDVVDLPSSDDELILSPKRKHGRVCAESDDDTTDASQVKRCRRSKPDTSSSGKRNADTGFALSTSFNKLPEALTQTQTVMTAADVSHVDDVIKILDDNPTLLPPDPDGELYDIVARSLSKDPTEARRFIATVNEVRRKRIVLNVLKGSGFDVLHRFEPSLPLYHINAFPASVLSRILFHTQLFSNTSMYNSAIRYAVFIPNLRAPEQAHGAEGSCALQPPRQPSVPAARTTSLGVIPALEIVA</sequence>
<evidence type="ECO:0000256" key="1">
    <source>
        <dbReference type="SAM" id="MobiDB-lite"/>
    </source>
</evidence>
<reference evidence="2" key="1">
    <citation type="submission" date="2023-03" db="EMBL/GenBank/DDBJ databases">
        <title>Massive genome expansion in bonnet fungi (Mycena s.s.) driven by repeated elements and novel gene families across ecological guilds.</title>
        <authorList>
            <consortium name="Lawrence Berkeley National Laboratory"/>
            <person name="Harder C.B."/>
            <person name="Miyauchi S."/>
            <person name="Viragh M."/>
            <person name="Kuo A."/>
            <person name="Thoen E."/>
            <person name="Andreopoulos B."/>
            <person name="Lu D."/>
            <person name="Skrede I."/>
            <person name="Drula E."/>
            <person name="Henrissat B."/>
            <person name="Morin E."/>
            <person name="Kohler A."/>
            <person name="Barry K."/>
            <person name="LaButti K."/>
            <person name="Morin E."/>
            <person name="Salamov A."/>
            <person name="Lipzen A."/>
            <person name="Mereny Z."/>
            <person name="Hegedus B."/>
            <person name="Baldrian P."/>
            <person name="Stursova M."/>
            <person name="Weitz H."/>
            <person name="Taylor A."/>
            <person name="Grigoriev I.V."/>
            <person name="Nagy L.G."/>
            <person name="Martin F."/>
            <person name="Kauserud H."/>
        </authorList>
    </citation>
    <scope>NUCLEOTIDE SEQUENCE</scope>
    <source>
        <strain evidence="2">9144</strain>
    </source>
</reference>
<dbReference type="Proteomes" id="UP001219525">
    <property type="component" value="Unassembled WGS sequence"/>
</dbReference>
<name>A0AAD6V6X7_9AGAR</name>
<feature type="region of interest" description="Disordered" evidence="1">
    <location>
        <begin position="178"/>
        <end position="207"/>
    </location>
</feature>
<protein>
    <recommendedName>
        <fullName evidence="4">Myb/SANT-like domain-containing protein</fullName>
    </recommendedName>
</protein>
<comment type="caution">
    <text evidence="2">The sequence shown here is derived from an EMBL/GenBank/DDBJ whole genome shotgun (WGS) entry which is preliminary data.</text>
</comment>
<evidence type="ECO:0000313" key="2">
    <source>
        <dbReference type="EMBL" id="KAJ7204332.1"/>
    </source>
</evidence>
<proteinExistence type="predicted"/>
<accession>A0AAD6V6X7</accession>
<evidence type="ECO:0000313" key="3">
    <source>
        <dbReference type="Proteomes" id="UP001219525"/>
    </source>
</evidence>
<organism evidence="2 3">
    <name type="scientific">Mycena pura</name>
    <dbReference type="NCBI Taxonomy" id="153505"/>
    <lineage>
        <taxon>Eukaryota</taxon>
        <taxon>Fungi</taxon>
        <taxon>Dikarya</taxon>
        <taxon>Basidiomycota</taxon>
        <taxon>Agaricomycotina</taxon>
        <taxon>Agaricomycetes</taxon>
        <taxon>Agaricomycetidae</taxon>
        <taxon>Agaricales</taxon>
        <taxon>Marasmiineae</taxon>
        <taxon>Mycenaceae</taxon>
        <taxon>Mycena</taxon>
    </lineage>
</organism>
<gene>
    <name evidence="2" type="ORF">GGX14DRAFT_398186</name>
</gene>
<feature type="region of interest" description="Disordered" evidence="1">
    <location>
        <begin position="233"/>
        <end position="272"/>
    </location>
</feature>